<dbReference type="EMBL" id="CYXN01000058">
    <property type="protein sequence ID" value="CUN25666.1"/>
    <property type="molecule type" value="Genomic_DNA"/>
</dbReference>
<proteinExistence type="predicted"/>
<sequence>MKTLEKVSDFVGKYMAAIVIVVAALALLFPGTFSVVKTAWVNTLLGIVMFGMGLTLKPEDFKVVFSRPKDVIIGCIAQFTLMPFLAWALTQLFHLPTELAIGVILVGTCPGGTSSNVMTYLSKGDVALSVGMTAVSTVLAPLLTPLLTLLYAGQRVDVNPVNMFLSIVKVVLVPIALGFVVNHFFHAFTQNAVRVLPLISTTAIVLIICAVVSANSAKIMTSGLLILAVVILHNLLGYLTGFGVGKLLKLDSTKCRAISIEVGMQNSGLATSLAAAHFAQYPLATIPGAVFSVWHNISGAVLANFFARTAEKKD</sequence>
<dbReference type="PANTHER" id="PTHR10361:SF28">
    <property type="entry name" value="P3 PROTEIN-RELATED"/>
    <property type="match status" value="1"/>
</dbReference>
<evidence type="ECO:0000256" key="2">
    <source>
        <dbReference type="ARBA" id="ARBA00022692"/>
    </source>
</evidence>
<keyword evidence="3 5" id="KW-1133">Transmembrane helix</keyword>
<dbReference type="GO" id="GO:0016020">
    <property type="term" value="C:membrane"/>
    <property type="evidence" value="ECO:0007669"/>
    <property type="project" value="UniProtKB-SubCell"/>
</dbReference>
<dbReference type="Pfam" id="PF01758">
    <property type="entry name" value="SBF"/>
    <property type="match status" value="1"/>
</dbReference>
<dbReference type="Gene3D" id="1.20.1530.20">
    <property type="match status" value="1"/>
</dbReference>
<evidence type="ECO:0000313" key="7">
    <source>
        <dbReference type="Proteomes" id="UP000095649"/>
    </source>
</evidence>
<dbReference type="InterPro" id="IPR004710">
    <property type="entry name" value="Bilac:Na_transpt"/>
</dbReference>
<accession>A0A173VG34</accession>
<feature type="transmembrane region" description="Helical" evidence="5">
    <location>
        <begin position="128"/>
        <end position="151"/>
    </location>
</feature>
<evidence type="ECO:0000256" key="5">
    <source>
        <dbReference type="SAM" id="Phobius"/>
    </source>
</evidence>
<feature type="transmembrane region" description="Helical" evidence="5">
    <location>
        <begin position="192"/>
        <end position="213"/>
    </location>
</feature>
<feature type="transmembrane region" description="Helical" evidence="5">
    <location>
        <begin position="99"/>
        <end position="121"/>
    </location>
</feature>
<evidence type="ECO:0000256" key="1">
    <source>
        <dbReference type="ARBA" id="ARBA00004141"/>
    </source>
</evidence>
<reference evidence="6 7" key="1">
    <citation type="submission" date="2015-09" db="EMBL/GenBank/DDBJ databases">
        <authorList>
            <consortium name="Pathogen Informatics"/>
        </authorList>
    </citation>
    <scope>NUCLEOTIDE SEQUENCE [LARGE SCALE GENOMIC DNA]</scope>
    <source>
        <strain evidence="6 7">2789STDY5834970</strain>
    </source>
</reference>
<gene>
    <name evidence="6" type="ORF">ERS852582_02845</name>
</gene>
<dbReference type="AlphaFoldDB" id="A0A173VG34"/>
<dbReference type="InterPro" id="IPR038770">
    <property type="entry name" value="Na+/solute_symporter_sf"/>
</dbReference>
<evidence type="ECO:0000313" key="6">
    <source>
        <dbReference type="EMBL" id="CUN25666.1"/>
    </source>
</evidence>
<dbReference type="RefSeq" id="WP_055187102.1">
    <property type="nucleotide sequence ID" value="NZ_CYXN01000058.1"/>
</dbReference>
<dbReference type="Proteomes" id="UP000095649">
    <property type="component" value="Unassembled WGS sequence"/>
</dbReference>
<organism evidence="6 7">
    <name type="scientific">Faecalibacterium prausnitzii</name>
    <dbReference type="NCBI Taxonomy" id="853"/>
    <lineage>
        <taxon>Bacteria</taxon>
        <taxon>Bacillati</taxon>
        <taxon>Bacillota</taxon>
        <taxon>Clostridia</taxon>
        <taxon>Eubacteriales</taxon>
        <taxon>Oscillospiraceae</taxon>
        <taxon>Faecalibacterium</taxon>
    </lineage>
</organism>
<protein>
    <submittedName>
        <fullName evidence="6">Bile acid transporter</fullName>
    </submittedName>
</protein>
<feature type="transmembrane region" description="Helical" evidence="5">
    <location>
        <begin position="71"/>
        <end position="93"/>
    </location>
</feature>
<evidence type="ECO:0000256" key="3">
    <source>
        <dbReference type="ARBA" id="ARBA00022989"/>
    </source>
</evidence>
<name>A0A173VG34_9FIRM</name>
<dbReference type="InterPro" id="IPR002657">
    <property type="entry name" value="BilAc:Na_symport/Acr3"/>
</dbReference>
<dbReference type="OrthoDB" id="9806785at2"/>
<feature type="transmembrane region" description="Helical" evidence="5">
    <location>
        <begin position="163"/>
        <end position="185"/>
    </location>
</feature>
<feature type="transmembrane region" description="Helical" evidence="5">
    <location>
        <begin position="39"/>
        <end position="59"/>
    </location>
</feature>
<feature type="transmembrane region" description="Helical" evidence="5">
    <location>
        <begin position="12"/>
        <end position="33"/>
    </location>
</feature>
<dbReference type="PANTHER" id="PTHR10361">
    <property type="entry name" value="SODIUM-BILE ACID COTRANSPORTER"/>
    <property type="match status" value="1"/>
</dbReference>
<feature type="transmembrane region" description="Helical" evidence="5">
    <location>
        <begin position="219"/>
        <end position="239"/>
    </location>
</feature>
<keyword evidence="2 5" id="KW-0812">Transmembrane</keyword>
<comment type="subcellular location">
    <subcellularLocation>
        <location evidence="1">Membrane</location>
        <topology evidence="1">Multi-pass membrane protein</topology>
    </subcellularLocation>
</comment>
<keyword evidence="4 5" id="KW-0472">Membrane</keyword>
<evidence type="ECO:0000256" key="4">
    <source>
        <dbReference type="ARBA" id="ARBA00023136"/>
    </source>
</evidence>